<keyword evidence="5 7" id="KW-1133">Transmembrane helix</keyword>
<keyword evidence="3" id="KW-0813">Transport</keyword>
<dbReference type="InterPro" id="IPR005828">
    <property type="entry name" value="MFS_sugar_transport-like"/>
</dbReference>
<comment type="subcellular location">
    <subcellularLocation>
        <location evidence="1">Membrane</location>
        <topology evidence="1">Multi-pass membrane protein</topology>
    </subcellularLocation>
</comment>
<dbReference type="InterPro" id="IPR020846">
    <property type="entry name" value="MFS_dom"/>
</dbReference>
<dbReference type="InterPro" id="IPR045262">
    <property type="entry name" value="STP/PLT_plant"/>
</dbReference>
<evidence type="ECO:0000313" key="9">
    <source>
        <dbReference type="EMBL" id="KAH7543885.1"/>
    </source>
</evidence>
<dbReference type="Gene3D" id="1.20.1250.20">
    <property type="entry name" value="MFS general substrate transporter like domains"/>
    <property type="match status" value="1"/>
</dbReference>
<accession>A0ABQ8H0Z9</accession>
<evidence type="ECO:0000256" key="2">
    <source>
        <dbReference type="ARBA" id="ARBA00010992"/>
    </source>
</evidence>
<gene>
    <name evidence="9" type="ORF">JRO89_XS15G0042600</name>
</gene>
<dbReference type="Proteomes" id="UP000827721">
    <property type="component" value="Unassembled WGS sequence"/>
</dbReference>
<sequence>MGGPLEWLVPSEIFPLEIRSAAQSINVSVNMFFNFVIAQVFLSMLCYKKFGLFIFLAFFMLIMSIFIYYFLPKTKGIPIEEMGQVYLQLITVEKMIYEPSKLYDETVTNRKTTQAWGLEFLKSSRDVKAGVSKMEET</sequence>
<evidence type="ECO:0000256" key="7">
    <source>
        <dbReference type="SAM" id="Phobius"/>
    </source>
</evidence>
<proteinExistence type="inferred from homology"/>
<dbReference type="SUPFAM" id="SSF103473">
    <property type="entry name" value="MFS general substrate transporter"/>
    <property type="match status" value="1"/>
</dbReference>
<dbReference type="Pfam" id="PF00083">
    <property type="entry name" value="Sugar_tr"/>
    <property type="match status" value="1"/>
</dbReference>
<evidence type="ECO:0000259" key="8">
    <source>
        <dbReference type="PROSITE" id="PS50850"/>
    </source>
</evidence>
<evidence type="ECO:0000256" key="4">
    <source>
        <dbReference type="ARBA" id="ARBA00022692"/>
    </source>
</evidence>
<dbReference type="PANTHER" id="PTHR23500">
    <property type="entry name" value="SOLUTE CARRIER FAMILY 2, FACILITATED GLUCOSE TRANSPORTER"/>
    <property type="match status" value="1"/>
</dbReference>
<dbReference type="EMBL" id="JAFEMO010000015">
    <property type="protein sequence ID" value="KAH7543885.1"/>
    <property type="molecule type" value="Genomic_DNA"/>
</dbReference>
<organism evidence="9 10">
    <name type="scientific">Xanthoceras sorbifolium</name>
    <dbReference type="NCBI Taxonomy" id="99658"/>
    <lineage>
        <taxon>Eukaryota</taxon>
        <taxon>Viridiplantae</taxon>
        <taxon>Streptophyta</taxon>
        <taxon>Embryophyta</taxon>
        <taxon>Tracheophyta</taxon>
        <taxon>Spermatophyta</taxon>
        <taxon>Magnoliopsida</taxon>
        <taxon>eudicotyledons</taxon>
        <taxon>Gunneridae</taxon>
        <taxon>Pentapetalae</taxon>
        <taxon>rosids</taxon>
        <taxon>malvids</taxon>
        <taxon>Sapindales</taxon>
        <taxon>Sapindaceae</taxon>
        <taxon>Xanthoceroideae</taxon>
        <taxon>Xanthoceras</taxon>
    </lineage>
</organism>
<keyword evidence="6 7" id="KW-0472">Membrane</keyword>
<comment type="similarity">
    <text evidence="2">Belongs to the major facilitator superfamily. Sugar transporter (TC 2.A.1.1) family.</text>
</comment>
<evidence type="ECO:0000256" key="6">
    <source>
        <dbReference type="ARBA" id="ARBA00023136"/>
    </source>
</evidence>
<feature type="domain" description="Major facilitator superfamily (MFS) profile" evidence="8">
    <location>
        <begin position="1"/>
        <end position="75"/>
    </location>
</feature>
<dbReference type="InterPro" id="IPR036259">
    <property type="entry name" value="MFS_trans_sf"/>
</dbReference>
<evidence type="ECO:0000256" key="3">
    <source>
        <dbReference type="ARBA" id="ARBA00022448"/>
    </source>
</evidence>
<reference evidence="9 10" key="1">
    <citation type="submission" date="2021-02" db="EMBL/GenBank/DDBJ databases">
        <title>Plant Genome Project.</title>
        <authorList>
            <person name="Zhang R.-G."/>
        </authorList>
    </citation>
    <scope>NUCLEOTIDE SEQUENCE [LARGE SCALE GENOMIC DNA]</scope>
    <source>
        <tissue evidence="9">Leaves</tissue>
    </source>
</reference>
<evidence type="ECO:0000313" key="10">
    <source>
        <dbReference type="Proteomes" id="UP000827721"/>
    </source>
</evidence>
<feature type="transmembrane region" description="Helical" evidence="7">
    <location>
        <begin position="50"/>
        <end position="71"/>
    </location>
</feature>
<keyword evidence="4 7" id="KW-0812">Transmembrane</keyword>
<comment type="caution">
    <text evidence="9">The sequence shown here is derived from an EMBL/GenBank/DDBJ whole genome shotgun (WGS) entry which is preliminary data.</text>
</comment>
<evidence type="ECO:0000256" key="1">
    <source>
        <dbReference type="ARBA" id="ARBA00004141"/>
    </source>
</evidence>
<evidence type="ECO:0000256" key="5">
    <source>
        <dbReference type="ARBA" id="ARBA00022989"/>
    </source>
</evidence>
<dbReference type="PROSITE" id="PS50850">
    <property type="entry name" value="MFS"/>
    <property type="match status" value="1"/>
</dbReference>
<dbReference type="PANTHER" id="PTHR23500:SF574">
    <property type="entry name" value="SUGAR TRANSPORT PROTEIN 1"/>
    <property type="match status" value="1"/>
</dbReference>
<protein>
    <recommendedName>
        <fullName evidence="8">Major facilitator superfamily (MFS) profile domain-containing protein</fullName>
    </recommendedName>
</protein>
<keyword evidence="10" id="KW-1185">Reference proteome</keyword>
<name>A0ABQ8H0Z9_9ROSI</name>